<reference evidence="2" key="1">
    <citation type="submission" date="2018-12" db="EMBL/GenBank/DDBJ databases">
        <title>Tengunoibacter tsumagoiensis gen. nov., sp. nov., Dictyobacter kobayashii sp. nov., D. alpinus sp. nov., and D. joshuensis sp. nov. and description of Dictyobacteraceae fam. nov. within the order Ktedonobacterales isolated from Tengu-no-mugimeshi.</title>
        <authorList>
            <person name="Wang C.M."/>
            <person name="Zheng Y."/>
            <person name="Sakai Y."/>
            <person name="Toyoda A."/>
            <person name="Minakuchi Y."/>
            <person name="Abe K."/>
            <person name="Yokota A."/>
            <person name="Yabe S."/>
        </authorList>
    </citation>
    <scope>NUCLEOTIDE SEQUENCE [LARGE SCALE GENOMIC DNA]</scope>
    <source>
        <strain evidence="2">S-27</strain>
    </source>
</reference>
<dbReference type="AlphaFoldDB" id="A0A401ZRM2"/>
<dbReference type="InterPro" id="IPR032710">
    <property type="entry name" value="NTF2-like_dom_sf"/>
</dbReference>
<evidence type="ECO:0000313" key="2">
    <source>
        <dbReference type="Proteomes" id="UP000287224"/>
    </source>
</evidence>
<proteinExistence type="predicted"/>
<dbReference type="SUPFAM" id="SSF54427">
    <property type="entry name" value="NTF2-like"/>
    <property type="match status" value="1"/>
</dbReference>
<accession>A0A401ZRM2</accession>
<sequence length="79" mass="8651">MLSVIHAFNLLWLNKQQLLLRFLDACQSGNLSALAETLSDDVTAWTDGGDKSSAALRPIVGLNMVMRYCLGIIEKPACK</sequence>
<keyword evidence="2" id="KW-1185">Reference proteome</keyword>
<gene>
    <name evidence="1" type="ORF">KDAU_67750</name>
</gene>
<protein>
    <submittedName>
        <fullName evidence="1">Uncharacterized protein</fullName>
    </submittedName>
</protein>
<dbReference type="Proteomes" id="UP000287224">
    <property type="component" value="Unassembled WGS sequence"/>
</dbReference>
<organism evidence="1 2">
    <name type="scientific">Dictyobacter aurantiacus</name>
    <dbReference type="NCBI Taxonomy" id="1936993"/>
    <lineage>
        <taxon>Bacteria</taxon>
        <taxon>Bacillati</taxon>
        <taxon>Chloroflexota</taxon>
        <taxon>Ktedonobacteria</taxon>
        <taxon>Ktedonobacterales</taxon>
        <taxon>Dictyobacteraceae</taxon>
        <taxon>Dictyobacter</taxon>
    </lineage>
</organism>
<dbReference type="EMBL" id="BIFQ01000002">
    <property type="protein sequence ID" value="GCE09446.1"/>
    <property type="molecule type" value="Genomic_DNA"/>
</dbReference>
<dbReference type="RefSeq" id="WP_126601892.1">
    <property type="nucleotide sequence ID" value="NZ_BIFQ01000002.1"/>
</dbReference>
<comment type="caution">
    <text evidence="1">The sequence shown here is derived from an EMBL/GenBank/DDBJ whole genome shotgun (WGS) entry which is preliminary data.</text>
</comment>
<evidence type="ECO:0000313" key="1">
    <source>
        <dbReference type="EMBL" id="GCE09446.1"/>
    </source>
</evidence>
<name>A0A401ZRM2_9CHLR</name>